<organism evidence="3 4">
    <name type="scientific">Apodospora peruviana</name>
    <dbReference type="NCBI Taxonomy" id="516989"/>
    <lineage>
        <taxon>Eukaryota</taxon>
        <taxon>Fungi</taxon>
        <taxon>Dikarya</taxon>
        <taxon>Ascomycota</taxon>
        <taxon>Pezizomycotina</taxon>
        <taxon>Sordariomycetes</taxon>
        <taxon>Sordariomycetidae</taxon>
        <taxon>Sordariales</taxon>
        <taxon>Lasiosphaeriaceae</taxon>
        <taxon>Apodospora</taxon>
    </lineage>
</organism>
<dbReference type="AlphaFoldDB" id="A0AAE0I041"/>
<reference evidence="3" key="1">
    <citation type="journal article" date="2023" name="Mol. Phylogenet. Evol.">
        <title>Genome-scale phylogeny and comparative genomics of the fungal order Sordariales.</title>
        <authorList>
            <person name="Hensen N."/>
            <person name="Bonometti L."/>
            <person name="Westerberg I."/>
            <person name="Brannstrom I.O."/>
            <person name="Guillou S."/>
            <person name="Cros-Aarteil S."/>
            <person name="Calhoun S."/>
            <person name="Haridas S."/>
            <person name="Kuo A."/>
            <person name="Mondo S."/>
            <person name="Pangilinan J."/>
            <person name="Riley R."/>
            <person name="LaButti K."/>
            <person name="Andreopoulos B."/>
            <person name="Lipzen A."/>
            <person name="Chen C."/>
            <person name="Yan M."/>
            <person name="Daum C."/>
            <person name="Ng V."/>
            <person name="Clum A."/>
            <person name="Steindorff A."/>
            <person name="Ohm R.A."/>
            <person name="Martin F."/>
            <person name="Silar P."/>
            <person name="Natvig D.O."/>
            <person name="Lalanne C."/>
            <person name="Gautier V."/>
            <person name="Ament-Velasquez S.L."/>
            <person name="Kruys A."/>
            <person name="Hutchinson M.I."/>
            <person name="Powell A.J."/>
            <person name="Barry K."/>
            <person name="Miller A.N."/>
            <person name="Grigoriev I.V."/>
            <person name="Debuchy R."/>
            <person name="Gladieux P."/>
            <person name="Hiltunen Thoren M."/>
            <person name="Johannesson H."/>
        </authorList>
    </citation>
    <scope>NUCLEOTIDE SEQUENCE</scope>
    <source>
        <strain evidence="3">CBS 118394</strain>
    </source>
</reference>
<name>A0AAE0I041_9PEZI</name>
<sequence length="127" mass="14644">MLDTGGIAGLVTFGFVVFMAFAYVGARIFARHLDGVASKEQYERERRAAHEQRRKERKAWQNECELQRSVDRQQREAARWVEIDLEAGDGGHFHGIPDMTQKVDWRRVHPALRPPAAAAYIPNHRYV</sequence>
<protein>
    <submittedName>
        <fullName evidence="3">Uncharacterized protein</fullName>
    </submittedName>
</protein>
<evidence type="ECO:0000313" key="3">
    <source>
        <dbReference type="EMBL" id="KAK3316050.1"/>
    </source>
</evidence>
<dbReference type="Proteomes" id="UP001283341">
    <property type="component" value="Unassembled WGS sequence"/>
</dbReference>
<reference evidence="3" key="2">
    <citation type="submission" date="2023-06" db="EMBL/GenBank/DDBJ databases">
        <authorList>
            <consortium name="Lawrence Berkeley National Laboratory"/>
            <person name="Haridas S."/>
            <person name="Hensen N."/>
            <person name="Bonometti L."/>
            <person name="Westerberg I."/>
            <person name="Brannstrom I.O."/>
            <person name="Guillou S."/>
            <person name="Cros-Aarteil S."/>
            <person name="Calhoun S."/>
            <person name="Kuo A."/>
            <person name="Mondo S."/>
            <person name="Pangilinan J."/>
            <person name="Riley R."/>
            <person name="Labutti K."/>
            <person name="Andreopoulos B."/>
            <person name="Lipzen A."/>
            <person name="Chen C."/>
            <person name="Yanf M."/>
            <person name="Daum C."/>
            <person name="Ng V."/>
            <person name="Clum A."/>
            <person name="Steindorff A."/>
            <person name="Ohm R."/>
            <person name="Martin F."/>
            <person name="Silar P."/>
            <person name="Natvig D."/>
            <person name="Lalanne C."/>
            <person name="Gautier V."/>
            <person name="Ament-Velasquez S.L."/>
            <person name="Kruys A."/>
            <person name="Hutchinson M.I."/>
            <person name="Powell A.J."/>
            <person name="Barry K."/>
            <person name="Miller A.N."/>
            <person name="Grigoriev I.V."/>
            <person name="Debuchy R."/>
            <person name="Gladieux P."/>
            <person name="Thoren M.H."/>
            <person name="Johannesson H."/>
        </authorList>
    </citation>
    <scope>NUCLEOTIDE SEQUENCE</scope>
    <source>
        <strain evidence="3">CBS 118394</strain>
    </source>
</reference>
<feature type="transmembrane region" description="Helical" evidence="2">
    <location>
        <begin position="6"/>
        <end position="30"/>
    </location>
</feature>
<proteinExistence type="predicted"/>
<keyword evidence="2" id="KW-0812">Transmembrane</keyword>
<comment type="caution">
    <text evidence="3">The sequence shown here is derived from an EMBL/GenBank/DDBJ whole genome shotgun (WGS) entry which is preliminary data.</text>
</comment>
<evidence type="ECO:0000256" key="1">
    <source>
        <dbReference type="SAM" id="MobiDB-lite"/>
    </source>
</evidence>
<keyword evidence="4" id="KW-1185">Reference proteome</keyword>
<evidence type="ECO:0000313" key="4">
    <source>
        <dbReference type="Proteomes" id="UP001283341"/>
    </source>
</evidence>
<evidence type="ECO:0000256" key="2">
    <source>
        <dbReference type="SAM" id="Phobius"/>
    </source>
</evidence>
<accession>A0AAE0I041</accession>
<dbReference type="EMBL" id="JAUEDM010000005">
    <property type="protein sequence ID" value="KAK3316050.1"/>
    <property type="molecule type" value="Genomic_DNA"/>
</dbReference>
<keyword evidence="2" id="KW-0472">Membrane</keyword>
<keyword evidence="2" id="KW-1133">Transmembrane helix</keyword>
<gene>
    <name evidence="3" type="ORF">B0H66DRAFT_604359</name>
</gene>
<feature type="region of interest" description="Disordered" evidence="1">
    <location>
        <begin position="40"/>
        <end position="63"/>
    </location>
</feature>